<dbReference type="RefSeq" id="WP_098458277.1">
    <property type="nucleotide sequence ID" value="NZ_PDJH01000001.1"/>
</dbReference>
<dbReference type="AlphaFoldDB" id="A0A2A9EFY9"/>
<protein>
    <recommendedName>
        <fullName evidence="3">HEAT repeat protein</fullName>
    </recommendedName>
</protein>
<comment type="caution">
    <text evidence="1">The sequence shown here is derived from an EMBL/GenBank/DDBJ whole genome shotgun (WGS) entry which is preliminary data.</text>
</comment>
<dbReference type="SUPFAM" id="SSF48371">
    <property type="entry name" value="ARM repeat"/>
    <property type="match status" value="1"/>
</dbReference>
<reference evidence="1 2" key="1">
    <citation type="submission" date="2017-10" db="EMBL/GenBank/DDBJ databases">
        <title>Sequencing the genomes of 1000 actinobacteria strains.</title>
        <authorList>
            <person name="Klenk H.-P."/>
        </authorList>
    </citation>
    <scope>NUCLEOTIDE SEQUENCE [LARGE SCALE GENOMIC DNA]</scope>
    <source>
        <strain evidence="1 2">DSM 21574</strain>
    </source>
</reference>
<proteinExistence type="predicted"/>
<dbReference type="OrthoDB" id="3386844at2"/>
<organism evidence="1 2">
    <name type="scientific">Flavimobilis soli</name>
    <dbReference type="NCBI Taxonomy" id="442709"/>
    <lineage>
        <taxon>Bacteria</taxon>
        <taxon>Bacillati</taxon>
        <taxon>Actinomycetota</taxon>
        <taxon>Actinomycetes</taxon>
        <taxon>Micrococcales</taxon>
        <taxon>Jonesiaceae</taxon>
        <taxon>Flavimobilis</taxon>
    </lineage>
</organism>
<keyword evidence="2" id="KW-1185">Reference proteome</keyword>
<gene>
    <name evidence="1" type="ORF">ATL41_1948</name>
</gene>
<evidence type="ECO:0000313" key="2">
    <source>
        <dbReference type="Proteomes" id="UP000221394"/>
    </source>
</evidence>
<accession>A0A2A9EFY9</accession>
<dbReference type="Proteomes" id="UP000221394">
    <property type="component" value="Unassembled WGS sequence"/>
</dbReference>
<dbReference type="InterPro" id="IPR016024">
    <property type="entry name" value="ARM-type_fold"/>
</dbReference>
<evidence type="ECO:0008006" key="3">
    <source>
        <dbReference type="Google" id="ProtNLM"/>
    </source>
</evidence>
<dbReference type="Pfam" id="PF13646">
    <property type="entry name" value="HEAT_2"/>
    <property type="match status" value="1"/>
</dbReference>
<dbReference type="EMBL" id="PDJH01000001">
    <property type="protein sequence ID" value="PFG37195.1"/>
    <property type="molecule type" value="Genomic_DNA"/>
</dbReference>
<dbReference type="Gene3D" id="1.25.10.10">
    <property type="entry name" value="Leucine-rich Repeat Variant"/>
    <property type="match status" value="1"/>
</dbReference>
<sequence length="182" mass="19894">MEKKLNPHPDIPLDLPTGERLRAAVDHYGEEKVVANALALLRGENAGKDFLLYAGGRHGLGILDGAPALYWPELWGARTLLHVWDDAAAPLVLTGLSNQAWRVREMCARVVLERGIPAAPELVRLTDDENARVRSAALRALAAQGTAEHHAVIARHFSDRDKSVRPVAQQARDTLNARLAAE</sequence>
<dbReference type="InterPro" id="IPR011989">
    <property type="entry name" value="ARM-like"/>
</dbReference>
<name>A0A2A9EFY9_9MICO</name>
<evidence type="ECO:0000313" key="1">
    <source>
        <dbReference type="EMBL" id="PFG37195.1"/>
    </source>
</evidence>